<reference evidence="2" key="1">
    <citation type="submission" date="2021-10" db="EMBL/GenBank/DDBJ databases">
        <title>Gramella sp. ASW11-100T, isolated from marine sediment.</title>
        <authorList>
            <person name="Xia C."/>
        </authorList>
    </citation>
    <scope>NUCLEOTIDE SEQUENCE</scope>
    <source>
        <strain evidence="2">ASW11-100</strain>
    </source>
</reference>
<dbReference type="PROSITE" id="PS51257">
    <property type="entry name" value="PROKAR_LIPOPROTEIN"/>
    <property type="match status" value="1"/>
</dbReference>
<organism evidence="2 3">
    <name type="scientific">Christiangramia sediminis</name>
    <dbReference type="NCBI Taxonomy" id="2881336"/>
    <lineage>
        <taxon>Bacteria</taxon>
        <taxon>Pseudomonadati</taxon>
        <taxon>Bacteroidota</taxon>
        <taxon>Flavobacteriia</taxon>
        <taxon>Flavobacteriales</taxon>
        <taxon>Flavobacteriaceae</taxon>
        <taxon>Christiangramia</taxon>
    </lineage>
</organism>
<protein>
    <submittedName>
        <fullName evidence="2">Uncharacterized protein</fullName>
    </submittedName>
</protein>
<dbReference type="EMBL" id="JAJBZG010000002">
    <property type="protein sequence ID" value="MCB7480655.1"/>
    <property type="molecule type" value="Genomic_DNA"/>
</dbReference>
<dbReference type="RefSeq" id="WP_229338874.1">
    <property type="nucleotide sequence ID" value="NZ_JAJBZG010000002.1"/>
</dbReference>
<accession>A0A9X1LHW3</accession>
<keyword evidence="3" id="KW-1185">Reference proteome</keyword>
<dbReference type="AlphaFoldDB" id="A0A9X1LHW3"/>
<proteinExistence type="predicted"/>
<evidence type="ECO:0000313" key="2">
    <source>
        <dbReference type="EMBL" id="MCB7480655.1"/>
    </source>
</evidence>
<name>A0A9X1LHW3_9FLAO</name>
<feature type="chain" id="PRO_5040797515" evidence="1">
    <location>
        <begin position="24"/>
        <end position="574"/>
    </location>
</feature>
<dbReference type="Proteomes" id="UP001139414">
    <property type="component" value="Unassembled WGS sequence"/>
</dbReference>
<comment type="caution">
    <text evidence="2">The sequence shown here is derived from an EMBL/GenBank/DDBJ whole genome shotgun (WGS) entry which is preliminary data.</text>
</comment>
<feature type="signal peptide" evidence="1">
    <location>
        <begin position="1"/>
        <end position="23"/>
    </location>
</feature>
<keyword evidence="1" id="KW-0732">Signal</keyword>
<evidence type="ECO:0000256" key="1">
    <source>
        <dbReference type="SAM" id="SignalP"/>
    </source>
</evidence>
<sequence>MKKLKISISVFAIFALLFTSCSKEETTSPGDDPNLQSVEITFGAALNDLVNRAASVNKDHFDDIPDCSAEPPSYVVLEISYDGQPANTEGPITLDILSDSDGYFTEYSELLKIPVEDEGFTTVTLESFMVYDSNDNLIWIAPIESVEGEFDGYVTNPLPYDFEVRDGTKPYIDVEVLCFDRRMVNEYGYPFFDLVPGELYPLCFFANYCPSVDGRHYVGNYAVDLYYDDGETRVQLYNSADAGSSPNTNDDNNSADPLCLVVPGSPFENPDTDYLFYVITPLDWPGSYGDIDNTPLIEVGLSWNDVNGLLNADGETAEYIHLFIGCDTPIDECPGVPTPSDPDGDCVPDDQCPDEPGTVDNFGCPDDECPGTDPDGDGLFGDCDDCPNEAGTADNFGCPLDDCTTDTDNDGVVDCDDLCPDTQGPEDNDGCPEDNGGDTCETAFMFGDTQINDISNANRWGWAENFDTTIDGNSKTFNFWAGAGQNDTSKGELVGTVTITVDGDEVNFDIDLESGVSLDDLHVYLSEDNPGNTAKSPGQYNRNDEVSSSDLDFTLERTSDDTSFWIIVHGVACY</sequence>
<gene>
    <name evidence="2" type="ORF">LGQ90_05190</name>
</gene>
<evidence type="ECO:0000313" key="3">
    <source>
        <dbReference type="Proteomes" id="UP001139414"/>
    </source>
</evidence>